<evidence type="ECO:0000313" key="1">
    <source>
        <dbReference type="EMBL" id="MZL32919.1"/>
    </source>
</evidence>
<protein>
    <submittedName>
        <fullName evidence="1">Uncharacterized protein</fullName>
    </submittedName>
</protein>
<dbReference type="RefSeq" id="WP_161233572.1">
    <property type="nucleotide sequence ID" value="NZ_WWVI01000010.1"/>
</dbReference>
<name>A0A6L8T040_9FIRM</name>
<dbReference type="AlphaFoldDB" id="A0A6L8T040"/>
<proteinExistence type="predicted"/>
<evidence type="ECO:0000313" key="2">
    <source>
        <dbReference type="Proteomes" id="UP000477285"/>
    </source>
</evidence>
<organism evidence="1 2">
    <name type="scientific">Blautia wexlerae</name>
    <dbReference type="NCBI Taxonomy" id="418240"/>
    <lineage>
        <taxon>Bacteria</taxon>
        <taxon>Bacillati</taxon>
        <taxon>Bacillota</taxon>
        <taxon>Clostridia</taxon>
        <taxon>Lachnospirales</taxon>
        <taxon>Lachnospiraceae</taxon>
        <taxon>Blautia</taxon>
    </lineage>
</organism>
<gene>
    <name evidence="1" type="ORF">GT728_06805</name>
</gene>
<reference evidence="1 2" key="1">
    <citation type="journal article" date="2019" name="Nat. Med.">
        <title>A library of human gut bacterial isolates paired with longitudinal multiomics data enables mechanistic microbiome research.</title>
        <authorList>
            <person name="Poyet M."/>
            <person name="Groussin M."/>
            <person name="Gibbons S.M."/>
            <person name="Avila-Pacheco J."/>
            <person name="Jiang X."/>
            <person name="Kearney S.M."/>
            <person name="Perrotta A.R."/>
            <person name="Berdy B."/>
            <person name="Zhao S."/>
            <person name="Lieberman T.D."/>
            <person name="Swanson P.K."/>
            <person name="Smith M."/>
            <person name="Roesemann S."/>
            <person name="Alexander J.E."/>
            <person name="Rich S.A."/>
            <person name="Livny J."/>
            <person name="Vlamakis H."/>
            <person name="Clish C."/>
            <person name="Bullock K."/>
            <person name="Deik A."/>
            <person name="Scott J."/>
            <person name="Pierce K.A."/>
            <person name="Xavier R.J."/>
            <person name="Alm E.J."/>
        </authorList>
    </citation>
    <scope>NUCLEOTIDE SEQUENCE [LARGE SCALE GENOMIC DNA]</scope>
    <source>
        <strain evidence="1 2">BIOML-A1</strain>
    </source>
</reference>
<accession>A0A6L8T040</accession>
<dbReference type="EMBL" id="WWVQ01000012">
    <property type="protein sequence ID" value="MZL32919.1"/>
    <property type="molecule type" value="Genomic_DNA"/>
</dbReference>
<dbReference type="Proteomes" id="UP000477285">
    <property type="component" value="Unassembled WGS sequence"/>
</dbReference>
<comment type="caution">
    <text evidence="1">The sequence shown here is derived from an EMBL/GenBank/DDBJ whole genome shotgun (WGS) entry which is preliminary data.</text>
</comment>
<sequence>MRKIAEDFDFIETPDKRGMYKYHSGQDRTAMESNDTVAGMPYMAYIRHKKEYVNIPPQGLLMSELSDIIKVSYQ</sequence>